<dbReference type="NCBIfam" id="TIGR03407">
    <property type="entry name" value="urea_ABC_UrtA"/>
    <property type="match status" value="1"/>
</dbReference>
<organism evidence="2 3">
    <name type="scientific">Tepidimonas sediminis</name>
    <dbReference type="NCBI Taxonomy" id="2588941"/>
    <lineage>
        <taxon>Bacteria</taxon>
        <taxon>Pseudomonadati</taxon>
        <taxon>Pseudomonadota</taxon>
        <taxon>Betaproteobacteria</taxon>
        <taxon>Burkholderiales</taxon>
        <taxon>Tepidimonas</taxon>
    </lineage>
</organism>
<dbReference type="EMBL" id="VJND01000004">
    <property type="protein sequence ID" value="TSE26220.1"/>
    <property type="molecule type" value="Genomic_DNA"/>
</dbReference>
<evidence type="ECO:0000313" key="3">
    <source>
        <dbReference type="Proteomes" id="UP000320225"/>
    </source>
</evidence>
<dbReference type="InterPro" id="IPR028082">
    <property type="entry name" value="Peripla_BP_I"/>
</dbReference>
<dbReference type="PANTHER" id="PTHR47628">
    <property type="match status" value="1"/>
</dbReference>
<keyword evidence="3" id="KW-1185">Reference proteome</keyword>
<keyword evidence="1" id="KW-0732">Signal</keyword>
<dbReference type="Proteomes" id="UP000320225">
    <property type="component" value="Unassembled WGS sequence"/>
</dbReference>
<accession>A0A554WRM1</accession>
<gene>
    <name evidence="2" type="primary">amiC_1</name>
    <name evidence="2" type="ORF">Tsedi_01035</name>
</gene>
<proteinExistence type="predicted"/>
<dbReference type="InterPro" id="IPR017777">
    <property type="entry name" value="ABC_urea-bd_UrtA"/>
</dbReference>
<reference evidence="2 3" key="1">
    <citation type="submission" date="2019-07" db="EMBL/GenBank/DDBJ databases">
        <title>Tepidimonas sediminis YIM 72259 draft genome.</title>
        <authorList>
            <person name="Da Costa M.S."/>
            <person name="Froufe H.J.C."/>
            <person name="Egas C."/>
            <person name="Albuquerque L."/>
        </authorList>
    </citation>
    <scope>NUCLEOTIDE SEQUENCE [LARGE SCALE GENOMIC DNA]</scope>
    <source>
        <strain evidence="2 3">YIM 72259</strain>
    </source>
</reference>
<dbReference type="AlphaFoldDB" id="A0A554WRM1"/>
<protein>
    <submittedName>
        <fullName evidence="2">Aliphatic amidase expression-regulating protein</fullName>
    </submittedName>
</protein>
<dbReference type="PANTHER" id="PTHR47628:SF1">
    <property type="entry name" value="ALIPHATIC AMIDASE EXPRESSION-REGULATING PROTEIN"/>
    <property type="match status" value="1"/>
</dbReference>
<dbReference type="Gene3D" id="3.40.50.2300">
    <property type="match status" value="2"/>
</dbReference>
<dbReference type="InterPro" id="IPR006311">
    <property type="entry name" value="TAT_signal"/>
</dbReference>
<dbReference type="Pfam" id="PF13433">
    <property type="entry name" value="Peripla_BP_5"/>
    <property type="match status" value="1"/>
</dbReference>
<comment type="caution">
    <text evidence="2">The sequence shown here is derived from an EMBL/GenBank/DDBJ whole genome shotgun (WGS) entry which is preliminary data.</text>
</comment>
<sequence>MMQRRSTLKALSAAAALAAFGPLPARAQSGPIKVGILHSLSGTMAISETVLKDIALMTIDEINAAGGVLGRRIEPVVVDPASNWPLFAEKARQLLTQDKVAAVFGCWTSVSRKSVLPVFEELNGLLFYPVQYEGEELSKNVFYTGAAPNQQAIPAVEYLMSKDGGSARRFVLLGTDYVYPRTTNKILRAFLKSKGIPESDIMEEYTPFGHSDYQTIIAKIKQFAAAGKKTCVISTINGDSNVPFYKELGNQGLKATDVPVVAFSVGEEELRGVDTKPLVGHLAAWNYFMSIKNPTNDAFIKKWAAYAKAKNIPGHKDKPLTNDPMEATYIGIHMWKQAVEKARSTETDKVIEAMAGQTFDAPSGFKVKMDERNHHLHKPVFIGEVRADGQFNVVWKTKGPIRAQPWSPFIPGNEKKKDVPEKA</sequence>
<dbReference type="SUPFAM" id="SSF53822">
    <property type="entry name" value="Periplasmic binding protein-like I"/>
    <property type="match status" value="1"/>
</dbReference>
<dbReference type="CDD" id="cd06355">
    <property type="entry name" value="PBP1_FmdD-like"/>
    <property type="match status" value="1"/>
</dbReference>
<feature type="signal peptide" evidence="1">
    <location>
        <begin position="1"/>
        <end position="27"/>
    </location>
</feature>
<evidence type="ECO:0000313" key="2">
    <source>
        <dbReference type="EMBL" id="TSE26220.1"/>
    </source>
</evidence>
<feature type="chain" id="PRO_5021905021" evidence="1">
    <location>
        <begin position="28"/>
        <end position="423"/>
    </location>
</feature>
<dbReference type="PROSITE" id="PS51318">
    <property type="entry name" value="TAT"/>
    <property type="match status" value="1"/>
</dbReference>
<evidence type="ECO:0000256" key="1">
    <source>
        <dbReference type="SAM" id="SignalP"/>
    </source>
</evidence>
<name>A0A554WRM1_9BURK</name>